<evidence type="ECO:0000256" key="3">
    <source>
        <dbReference type="ARBA" id="ARBA00015087"/>
    </source>
</evidence>
<dbReference type="Proteomes" id="UP000085678">
    <property type="component" value="Unplaced"/>
</dbReference>
<evidence type="ECO:0000256" key="5">
    <source>
        <dbReference type="ARBA" id="ARBA00022692"/>
    </source>
</evidence>
<name>A0A1S3HUF0_LINAN</name>
<dbReference type="Pfam" id="PF10149">
    <property type="entry name" value="TM231"/>
    <property type="match status" value="1"/>
</dbReference>
<proteinExistence type="inferred from homology"/>
<keyword evidence="6 12" id="KW-1133">Transmembrane helix</keyword>
<evidence type="ECO:0000256" key="11">
    <source>
        <dbReference type="ARBA" id="ARBA00024803"/>
    </source>
</evidence>
<evidence type="ECO:0000256" key="1">
    <source>
        <dbReference type="ARBA" id="ARBA00004272"/>
    </source>
</evidence>
<evidence type="ECO:0000313" key="13">
    <source>
        <dbReference type="Proteomes" id="UP000085678"/>
    </source>
</evidence>
<dbReference type="InterPro" id="IPR019306">
    <property type="entry name" value="TMEM231"/>
</dbReference>
<dbReference type="KEGG" id="lak:106157552"/>
<protein>
    <recommendedName>
        <fullName evidence="3">Transmembrane protein 231</fullName>
    </recommendedName>
</protein>
<dbReference type="PANTHER" id="PTHR14605:SF1">
    <property type="entry name" value="TRANSMEMBRANE PROTEIN 231"/>
    <property type="match status" value="1"/>
</dbReference>
<sequence length="309" mass="35964">MAVYEVYNHPEVRRYRTNVCSRATYVQLITTLLTFLPPLFIGYGSQGFWQKSDTYQEQPDVHFKHQVLMVLETAQESSYIAWSTYQNFNRMQQAHLRVPIVKSREEDSNRDGLYDTLYLTVQVPLLDTEHIHGVKLLLIFDYKLNILSSFQMESMAYIQHDSPRSGAELKVIGDLRLVQKDLLLHRGVDNRFNSPVIDDTSIYADAYDLANIFSSYSSRNVTTVLDSSYPVWTTGRGTGQPFVITATIRYPRETLFYIPGFWQLIKWAWVQYVAILIIFVAAFDRIKTFIFQNQLVPTIVDRPFKLNRS</sequence>
<keyword evidence="8 12" id="KW-0472">Membrane</keyword>
<comment type="similarity">
    <text evidence="2">Belongs to the TMEM231 family.</text>
</comment>
<keyword evidence="10" id="KW-0966">Cell projection</keyword>
<reference evidence="14" key="1">
    <citation type="submission" date="2025-08" db="UniProtKB">
        <authorList>
            <consortium name="RefSeq"/>
        </authorList>
    </citation>
    <scope>IDENTIFICATION</scope>
    <source>
        <tissue evidence="14">Gonads</tissue>
    </source>
</reference>
<evidence type="ECO:0000256" key="10">
    <source>
        <dbReference type="ARBA" id="ARBA00023273"/>
    </source>
</evidence>
<keyword evidence="4" id="KW-1003">Cell membrane</keyword>
<comment type="function">
    <text evidence="11">Transmembrane component of the tectonic-like complex, a complex localized at the transition zone of primary cilia and acting as a barrier that prevents diffusion of transmembrane proteins between the cilia and plasma membranes. Required for ciliogenesis and sonic hedgehog/SHH signaling.</text>
</comment>
<keyword evidence="7" id="KW-0969">Cilium</keyword>
<dbReference type="GO" id="GO:0060170">
    <property type="term" value="C:ciliary membrane"/>
    <property type="evidence" value="ECO:0007669"/>
    <property type="project" value="UniProtKB-SubCell"/>
</dbReference>
<evidence type="ECO:0000256" key="12">
    <source>
        <dbReference type="SAM" id="Phobius"/>
    </source>
</evidence>
<dbReference type="OrthoDB" id="426438at2759"/>
<evidence type="ECO:0000256" key="7">
    <source>
        <dbReference type="ARBA" id="ARBA00023069"/>
    </source>
</evidence>
<evidence type="ECO:0000256" key="6">
    <source>
        <dbReference type="ARBA" id="ARBA00022989"/>
    </source>
</evidence>
<dbReference type="GO" id="GO:0060271">
    <property type="term" value="P:cilium assembly"/>
    <property type="evidence" value="ECO:0007669"/>
    <property type="project" value="TreeGrafter"/>
</dbReference>
<dbReference type="InParanoid" id="A0A1S3HUF0"/>
<dbReference type="RefSeq" id="XP_013388684.1">
    <property type="nucleotide sequence ID" value="XM_013533230.1"/>
</dbReference>
<dbReference type="GO" id="GO:0035869">
    <property type="term" value="C:ciliary transition zone"/>
    <property type="evidence" value="ECO:0007669"/>
    <property type="project" value="TreeGrafter"/>
</dbReference>
<evidence type="ECO:0000256" key="4">
    <source>
        <dbReference type="ARBA" id="ARBA00022475"/>
    </source>
</evidence>
<gene>
    <name evidence="14" type="primary">LOC106157552</name>
</gene>
<keyword evidence="9" id="KW-0325">Glycoprotein</keyword>
<dbReference type="GeneID" id="106157552"/>
<organism evidence="13 14">
    <name type="scientific">Lingula anatina</name>
    <name type="common">Brachiopod</name>
    <name type="synonym">Lingula unguis</name>
    <dbReference type="NCBI Taxonomy" id="7574"/>
    <lineage>
        <taxon>Eukaryota</taxon>
        <taxon>Metazoa</taxon>
        <taxon>Spiralia</taxon>
        <taxon>Lophotrochozoa</taxon>
        <taxon>Brachiopoda</taxon>
        <taxon>Linguliformea</taxon>
        <taxon>Lingulata</taxon>
        <taxon>Lingulida</taxon>
        <taxon>Linguloidea</taxon>
        <taxon>Lingulidae</taxon>
        <taxon>Lingula</taxon>
    </lineage>
</organism>
<feature type="transmembrane region" description="Helical" evidence="12">
    <location>
        <begin position="264"/>
        <end position="283"/>
    </location>
</feature>
<accession>A0A1S3HUF0</accession>
<comment type="subcellular location">
    <subcellularLocation>
        <location evidence="1">Cell projection</location>
        <location evidence="1">Cilium membrane</location>
        <topology evidence="1">Multi-pass membrane protein</topology>
    </subcellularLocation>
</comment>
<dbReference type="GO" id="GO:0032880">
    <property type="term" value="P:regulation of protein localization"/>
    <property type="evidence" value="ECO:0007669"/>
    <property type="project" value="TreeGrafter"/>
</dbReference>
<keyword evidence="5 12" id="KW-0812">Transmembrane</keyword>
<evidence type="ECO:0000256" key="8">
    <source>
        <dbReference type="ARBA" id="ARBA00023136"/>
    </source>
</evidence>
<dbReference type="PANTHER" id="PTHR14605">
    <property type="entry name" value="CHST5 PROTEIN"/>
    <property type="match status" value="1"/>
</dbReference>
<evidence type="ECO:0000256" key="2">
    <source>
        <dbReference type="ARBA" id="ARBA00009082"/>
    </source>
</evidence>
<dbReference type="STRING" id="7574.A0A1S3HUF0"/>
<dbReference type="AlphaFoldDB" id="A0A1S3HUF0"/>
<evidence type="ECO:0000313" key="14">
    <source>
        <dbReference type="RefSeq" id="XP_013388684.1"/>
    </source>
</evidence>
<evidence type="ECO:0000256" key="9">
    <source>
        <dbReference type="ARBA" id="ARBA00023180"/>
    </source>
</evidence>
<keyword evidence="13" id="KW-1185">Reference proteome</keyword>